<protein>
    <submittedName>
        <fullName evidence="1">Uncharacterized protein</fullName>
    </submittedName>
</protein>
<dbReference type="Proteomes" id="UP001367508">
    <property type="component" value="Unassembled WGS sequence"/>
</dbReference>
<evidence type="ECO:0000313" key="2">
    <source>
        <dbReference type="Proteomes" id="UP001367508"/>
    </source>
</evidence>
<keyword evidence="2" id="KW-1185">Reference proteome</keyword>
<gene>
    <name evidence="1" type="ORF">VNO77_35727</name>
</gene>
<dbReference type="AlphaFoldDB" id="A0AAN9K8D0"/>
<accession>A0AAN9K8D0</accession>
<proteinExistence type="predicted"/>
<dbReference type="EMBL" id="JAYMYQ010000009">
    <property type="protein sequence ID" value="KAK7312119.1"/>
    <property type="molecule type" value="Genomic_DNA"/>
</dbReference>
<organism evidence="1 2">
    <name type="scientific">Canavalia gladiata</name>
    <name type="common">Sword bean</name>
    <name type="synonym">Dolichos gladiatus</name>
    <dbReference type="NCBI Taxonomy" id="3824"/>
    <lineage>
        <taxon>Eukaryota</taxon>
        <taxon>Viridiplantae</taxon>
        <taxon>Streptophyta</taxon>
        <taxon>Embryophyta</taxon>
        <taxon>Tracheophyta</taxon>
        <taxon>Spermatophyta</taxon>
        <taxon>Magnoliopsida</taxon>
        <taxon>eudicotyledons</taxon>
        <taxon>Gunneridae</taxon>
        <taxon>Pentapetalae</taxon>
        <taxon>rosids</taxon>
        <taxon>fabids</taxon>
        <taxon>Fabales</taxon>
        <taxon>Fabaceae</taxon>
        <taxon>Papilionoideae</taxon>
        <taxon>50 kb inversion clade</taxon>
        <taxon>NPAAA clade</taxon>
        <taxon>indigoferoid/millettioid clade</taxon>
        <taxon>Phaseoleae</taxon>
        <taxon>Canavalia</taxon>
    </lineage>
</organism>
<sequence length="98" mass="11218">MLVLCRPFPLYLCPLKLSHNLLQPLFQSLILTLQQNLYDHLWDPLNISSSISIHWRVNSTLFSFALIGSSCLYMPHKPNKNDDSMLLSPSVLFPPLPI</sequence>
<reference evidence="1 2" key="1">
    <citation type="submission" date="2024-01" db="EMBL/GenBank/DDBJ databases">
        <title>The genomes of 5 underutilized Papilionoideae crops provide insights into root nodulation and disease resistanc.</title>
        <authorList>
            <person name="Jiang F."/>
        </authorList>
    </citation>
    <scope>NUCLEOTIDE SEQUENCE [LARGE SCALE GENOMIC DNA]</scope>
    <source>
        <strain evidence="1">LVBAO_FW01</strain>
        <tissue evidence="1">Leaves</tissue>
    </source>
</reference>
<comment type="caution">
    <text evidence="1">The sequence shown here is derived from an EMBL/GenBank/DDBJ whole genome shotgun (WGS) entry which is preliminary data.</text>
</comment>
<name>A0AAN9K8D0_CANGL</name>
<evidence type="ECO:0000313" key="1">
    <source>
        <dbReference type="EMBL" id="KAK7312119.1"/>
    </source>
</evidence>